<keyword evidence="2" id="KW-1185">Reference proteome</keyword>
<reference evidence="1 2" key="1">
    <citation type="submission" date="2022-04" db="EMBL/GenBank/DDBJ databases">
        <title>Mechanism of arsenic methylation and mitigation arsenic toxicity by Bacillus sp. LH14 from an Arsenic-Contaminated Paddy Soil.</title>
        <authorList>
            <person name="Wang D."/>
        </authorList>
    </citation>
    <scope>NUCLEOTIDE SEQUENCE [LARGE SCALE GENOMIC DNA]</scope>
    <source>
        <strain evidence="1 2">LH14</strain>
    </source>
</reference>
<proteinExistence type="predicted"/>
<evidence type="ECO:0000313" key="1">
    <source>
        <dbReference type="EMBL" id="UPM53179.1"/>
    </source>
</evidence>
<dbReference type="EMBL" id="CP096034">
    <property type="protein sequence ID" value="UPM53179.1"/>
    <property type="molecule type" value="Genomic_DNA"/>
</dbReference>
<sequence length="119" mass="13667">MKTFEALEWLKNNHNPSAFATNRFGETINAINFVKKLYELGAGKVWVVGIIDEKERIEEEGGPYAESLLVELPEDDVKRNDIIKFYEKEMEKQGICVGEGILEWNESNLDHGILGFGWY</sequence>
<gene>
    <name evidence="1" type="ORF">MY490_15340</name>
</gene>
<dbReference type="Proteomes" id="UP000830639">
    <property type="component" value="Chromosome"/>
</dbReference>
<accession>A0ABY4JH90</accession>
<organism evidence="1 2">
    <name type="scientific">Gottfriedia acidiceleris</name>
    <dbReference type="NCBI Taxonomy" id="371036"/>
    <lineage>
        <taxon>Bacteria</taxon>
        <taxon>Bacillati</taxon>
        <taxon>Bacillota</taxon>
        <taxon>Bacilli</taxon>
        <taxon>Bacillales</taxon>
        <taxon>Bacillaceae</taxon>
        <taxon>Gottfriedia</taxon>
    </lineage>
</organism>
<protein>
    <submittedName>
        <fullName evidence="1">Uncharacterized protein</fullName>
    </submittedName>
</protein>
<dbReference type="RefSeq" id="WP_248266485.1">
    <property type="nucleotide sequence ID" value="NZ_CP096034.1"/>
</dbReference>
<name>A0ABY4JH90_9BACI</name>
<evidence type="ECO:0000313" key="2">
    <source>
        <dbReference type="Proteomes" id="UP000830639"/>
    </source>
</evidence>